<gene>
    <name evidence="2" type="ORF">EV420DRAFT_1743637</name>
</gene>
<evidence type="ECO:0000313" key="2">
    <source>
        <dbReference type="EMBL" id="KAK0467131.1"/>
    </source>
</evidence>
<feature type="compositionally biased region" description="Polar residues" evidence="1">
    <location>
        <begin position="633"/>
        <end position="643"/>
    </location>
</feature>
<evidence type="ECO:0000313" key="3">
    <source>
        <dbReference type="Proteomes" id="UP001175211"/>
    </source>
</evidence>
<keyword evidence="3" id="KW-1185">Reference proteome</keyword>
<dbReference type="RefSeq" id="XP_060337723.1">
    <property type="nucleotide sequence ID" value="XM_060480081.1"/>
</dbReference>
<reference evidence="2" key="1">
    <citation type="submission" date="2023-06" db="EMBL/GenBank/DDBJ databases">
        <authorList>
            <consortium name="Lawrence Berkeley National Laboratory"/>
            <person name="Ahrendt S."/>
            <person name="Sahu N."/>
            <person name="Indic B."/>
            <person name="Wong-Bajracharya J."/>
            <person name="Merenyi Z."/>
            <person name="Ke H.-M."/>
            <person name="Monk M."/>
            <person name="Kocsube S."/>
            <person name="Drula E."/>
            <person name="Lipzen A."/>
            <person name="Balint B."/>
            <person name="Henrissat B."/>
            <person name="Andreopoulos B."/>
            <person name="Martin F.M."/>
            <person name="Harder C.B."/>
            <person name="Rigling D."/>
            <person name="Ford K.L."/>
            <person name="Foster G.D."/>
            <person name="Pangilinan J."/>
            <person name="Papanicolaou A."/>
            <person name="Barry K."/>
            <person name="LaButti K."/>
            <person name="Viragh M."/>
            <person name="Koriabine M."/>
            <person name="Yan M."/>
            <person name="Riley R."/>
            <person name="Champramary S."/>
            <person name="Plett K.L."/>
            <person name="Tsai I.J."/>
            <person name="Slot J."/>
            <person name="Sipos G."/>
            <person name="Plett J."/>
            <person name="Nagy L.G."/>
            <person name="Grigoriev I.V."/>
        </authorList>
    </citation>
    <scope>NUCLEOTIDE SEQUENCE</scope>
    <source>
        <strain evidence="2">CCBAS 213</strain>
    </source>
</reference>
<dbReference type="EMBL" id="JAUEPS010000003">
    <property type="protein sequence ID" value="KAK0467131.1"/>
    <property type="molecule type" value="Genomic_DNA"/>
</dbReference>
<dbReference type="Proteomes" id="UP001175211">
    <property type="component" value="Unassembled WGS sequence"/>
</dbReference>
<feature type="compositionally biased region" description="Polar residues" evidence="1">
    <location>
        <begin position="482"/>
        <end position="492"/>
    </location>
</feature>
<feature type="compositionally biased region" description="Basic and acidic residues" evidence="1">
    <location>
        <begin position="645"/>
        <end position="656"/>
    </location>
</feature>
<protein>
    <submittedName>
        <fullName evidence="2">Uncharacterized protein</fullName>
    </submittedName>
</protein>
<feature type="compositionally biased region" description="Polar residues" evidence="1">
    <location>
        <begin position="563"/>
        <end position="575"/>
    </location>
</feature>
<feature type="compositionally biased region" description="Polar residues" evidence="1">
    <location>
        <begin position="526"/>
        <end position="536"/>
    </location>
</feature>
<accession>A0AA39NK57</accession>
<comment type="caution">
    <text evidence="2">The sequence shown here is derived from an EMBL/GenBank/DDBJ whole genome shotgun (WGS) entry which is preliminary data.</text>
</comment>
<feature type="region of interest" description="Disordered" evidence="1">
    <location>
        <begin position="620"/>
        <end position="656"/>
    </location>
</feature>
<name>A0AA39NK57_ARMTA</name>
<proteinExistence type="predicted"/>
<dbReference type="GeneID" id="85363629"/>
<organism evidence="2 3">
    <name type="scientific">Armillaria tabescens</name>
    <name type="common">Ringless honey mushroom</name>
    <name type="synonym">Agaricus tabescens</name>
    <dbReference type="NCBI Taxonomy" id="1929756"/>
    <lineage>
        <taxon>Eukaryota</taxon>
        <taxon>Fungi</taxon>
        <taxon>Dikarya</taxon>
        <taxon>Basidiomycota</taxon>
        <taxon>Agaricomycotina</taxon>
        <taxon>Agaricomycetes</taxon>
        <taxon>Agaricomycetidae</taxon>
        <taxon>Agaricales</taxon>
        <taxon>Marasmiineae</taxon>
        <taxon>Physalacriaceae</taxon>
        <taxon>Desarmillaria</taxon>
    </lineage>
</organism>
<dbReference type="AlphaFoldDB" id="A0AA39NK57"/>
<feature type="region of interest" description="Disordered" evidence="1">
    <location>
        <begin position="463"/>
        <end position="606"/>
    </location>
</feature>
<sequence length="703" mass="76145">MATSTDDKVPQSTSSSPLIDLEKSFVDAHATSLLLESLSIDSLSTVSSESNIPPFPPGCMIPMSTILSVSVKAGEHNATITVPTPPRLRTMLKENLCIKKWAENLSPETIAPGHTPWGDPECVDAPAWKPEGSMYSPEEFKESLQSKHRVYDSTPPAPRASTRTSIRKSTYHRDALVFEREITLRTEGETKRWSVQIPANTMKPDVVDMMLQLRDLNKYFSDTPSPEEDAVDVPPSPPSLMVSNSHFAIPISLDSSRTINSKAGAPTSIAIRRQKSLPPPLSLSDNKMKDIIYPDIPTAFLGTPSYAPNFDSAGVANESMNLQDMVGSLRSRCVSLQVKTPLDDGFTSVQADETLDDEWAFANTLKKPFFSPPSDCCDTMAPSQDDSFALVAGDQTVLLDETLVGNDSVMVKSLDPNNFEFREPPSVASDYRPPSSPLPSCPSPTGTVLPRGILKRCKSVRFASSNQEHEVQVQSDAAPRPHNSTLTTGSSTPPAPRATKRHTIYAPISRMIPPQDIPSGTGRQKPGSSTRSTIMSSPPRAMSTPPVEKRPSSLHSPAKTMTRHSQPVSTGVTPTTEKRACSPTTMTTPDALPTKPRPSHTSPLGRYSFGRAAVNALQGGAASGKENMAKSRASLSPAGNLSKSMIDENSVRRGGQREVKSRYIAISLFIHCTSCQESLAFDTPKFRTAKHGKEECTSNAKTD</sequence>
<feature type="region of interest" description="Disordered" evidence="1">
    <location>
        <begin position="423"/>
        <end position="449"/>
    </location>
</feature>
<evidence type="ECO:0000256" key="1">
    <source>
        <dbReference type="SAM" id="MobiDB-lite"/>
    </source>
</evidence>